<dbReference type="InterPro" id="IPR001296">
    <property type="entry name" value="Glyco_trans_1"/>
</dbReference>
<dbReference type="PANTHER" id="PTHR46401">
    <property type="entry name" value="GLYCOSYLTRANSFERASE WBBK-RELATED"/>
    <property type="match status" value="1"/>
</dbReference>
<dbReference type="Pfam" id="PF13439">
    <property type="entry name" value="Glyco_transf_4"/>
    <property type="match status" value="1"/>
</dbReference>
<evidence type="ECO:0000313" key="4">
    <source>
        <dbReference type="EMBL" id="OIO18550.1"/>
    </source>
</evidence>
<proteinExistence type="predicted"/>
<dbReference type="Pfam" id="PF00534">
    <property type="entry name" value="Glycos_transf_1"/>
    <property type="match status" value="1"/>
</dbReference>
<reference evidence="4 5" key="1">
    <citation type="journal article" date="2016" name="Environ. Microbiol.">
        <title>Genomic resolution of a cold subsurface aquifer community provides metabolic insights for novel microbes adapted to high CO concentrations.</title>
        <authorList>
            <person name="Probst A.J."/>
            <person name="Castelle C.J."/>
            <person name="Singh A."/>
            <person name="Brown C.T."/>
            <person name="Anantharaman K."/>
            <person name="Sharon I."/>
            <person name="Hug L.A."/>
            <person name="Burstein D."/>
            <person name="Emerson J.B."/>
            <person name="Thomas B.C."/>
            <person name="Banfield J.F."/>
        </authorList>
    </citation>
    <scope>NUCLEOTIDE SEQUENCE [LARGE SCALE GENOMIC DNA]</scope>
    <source>
        <strain evidence="4">CG1_02_32_51</strain>
    </source>
</reference>
<dbReference type="PANTHER" id="PTHR46401:SF2">
    <property type="entry name" value="GLYCOSYLTRANSFERASE WBBK-RELATED"/>
    <property type="match status" value="1"/>
</dbReference>
<dbReference type="EMBL" id="MNVC01000040">
    <property type="protein sequence ID" value="OIO18550.1"/>
    <property type="molecule type" value="Genomic_DNA"/>
</dbReference>
<feature type="domain" description="Glycosyltransferase subfamily 4-like N-terminal" evidence="3">
    <location>
        <begin position="87"/>
        <end position="190"/>
    </location>
</feature>
<evidence type="ECO:0000259" key="2">
    <source>
        <dbReference type="Pfam" id="PF00534"/>
    </source>
</evidence>
<keyword evidence="1" id="KW-0808">Transferase</keyword>
<accession>A0A1J4U7L2</accession>
<evidence type="ECO:0000259" key="3">
    <source>
        <dbReference type="Pfam" id="PF13439"/>
    </source>
</evidence>
<dbReference type="InterPro" id="IPR028098">
    <property type="entry name" value="Glyco_trans_4-like_N"/>
</dbReference>
<gene>
    <name evidence="4" type="ORF">AUJ23_03400</name>
</gene>
<sequence length="382" mass="44270">MNIIIDIRSLTDKKRTGVGEYTYELLDNIFALDKDSNYFLFYNSFQDVSNSLPKWSGDNVYFVGTSLPNKILNLLLLGKFLKLDNLVKNQIKKKKINLHLEKIDYWFSPNINFLNLSKDIKHILTIHDLSFEFLPKCFSRKMLLWHSLTKPQSQAYHAHLVFAPSQNTKNDLVDIYHLNPNSIKVLYPGISKRFLDFLKTKIDVEFLQKKYNLPKNFIFFLGTLEPRKNILGLIEAYKKSNLINKHIYLVIAGNRGWKYDKIISAIDKTRGVNYIGYVDASDKPALYQLSSLFVYPSLYEGFGFPVLEAMISGVPVITSNRSSLPEIVSDQVTLVNPHNVMELKNAILNNFRKKEKSVLVVEDFVKFNWEKMAKDFLEMLSN</sequence>
<dbReference type="GO" id="GO:0016757">
    <property type="term" value="F:glycosyltransferase activity"/>
    <property type="evidence" value="ECO:0007669"/>
    <property type="project" value="InterPro"/>
</dbReference>
<name>A0A1J4U7L2_9BACT</name>
<dbReference type="AlphaFoldDB" id="A0A1J4U7L2"/>
<dbReference type="SUPFAM" id="SSF53756">
    <property type="entry name" value="UDP-Glycosyltransferase/glycogen phosphorylase"/>
    <property type="match status" value="1"/>
</dbReference>
<protein>
    <recommendedName>
        <fullName evidence="6">Glycosyl transferase family 1 domain-containing protein</fullName>
    </recommendedName>
</protein>
<evidence type="ECO:0008006" key="6">
    <source>
        <dbReference type="Google" id="ProtNLM"/>
    </source>
</evidence>
<organism evidence="4 5">
    <name type="scientific">Candidatus Magasanikbacteria bacterium CG1_02_32_51</name>
    <dbReference type="NCBI Taxonomy" id="1805238"/>
    <lineage>
        <taxon>Bacteria</taxon>
        <taxon>Candidatus Magasanikiibacteriota</taxon>
    </lineage>
</organism>
<dbReference type="GO" id="GO:0009103">
    <property type="term" value="P:lipopolysaccharide biosynthetic process"/>
    <property type="evidence" value="ECO:0007669"/>
    <property type="project" value="TreeGrafter"/>
</dbReference>
<dbReference type="Proteomes" id="UP000181941">
    <property type="component" value="Unassembled WGS sequence"/>
</dbReference>
<feature type="domain" description="Glycosyl transferase family 1" evidence="2">
    <location>
        <begin position="208"/>
        <end position="350"/>
    </location>
</feature>
<dbReference type="STRING" id="1805238.AUJ23_03400"/>
<evidence type="ECO:0000313" key="5">
    <source>
        <dbReference type="Proteomes" id="UP000181941"/>
    </source>
</evidence>
<evidence type="ECO:0000256" key="1">
    <source>
        <dbReference type="ARBA" id="ARBA00022679"/>
    </source>
</evidence>
<dbReference type="CDD" id="cd03809">
    <property type="entry name" value="GT4_MtfB-like"/>
    <property type="match status" value="1"/>
</dbReference>
<dbReference type="Gene3D" id="3.40.50.2000">
    <property type="entry name" value="Glycogen Phosphorylase B"/>
    <property type="match status" value="2"/>
</dbReference>
<comment type="caution">
    <text evidence="4">The sequence shown here is derived from an EMBL/GenBank/DDBJ whole genome shotgun (WGS) entry which is preliminary data.</text>
</comment>